<evidence type="ECO:0000313" key="2">
    <source>
        <dbReference type="Proteomes" id="UP000799778"/>
    </source>
</evidence>
<dbReference type="AlphaFoldDB" id="A0A6A5XIC1"/>
<protein>
    <submittedName>
        <fullName evidence="1">Uncharacterized protein</fullName>
    </submittedName>
</protein>
<organism evidence="1 2">
    <name type="scientific">Aaosphaeria arxii CBS 175.79</name>
    <dbReference type="NCBI Taxonomy" id="1450172"/>
    <lineage>
        <taxon>Eukaryota</taxon>
        <taxon>Fungi</taxon>
        <taxon>Dikarya</taxon>
        <taxon>Ascomycota</taxon>
        <taxon>Pezizomycotina</taxon>
        <taxon>Dothideomycetes</taxon>
        <taxon>Pleosporomycetidae</taxon>
        <taxon>Pleosporales</taxon>
        <taxon>Pleosporales incertae sedis</taxon>
        <taxon>Aaosphaeria</taxon>
    </lineage>
</organism>
<dbReference type="Proteomes" id="UP000799778">
    <property type="component" value="Unassembled WGS sequence"/>
</dbReference>
<dbReference type="EMBL" id="ML978072">
    <property type="protein sequence ID" value="KAF2012571.1"/>
    <property type="molecule type" value="Genomic_DNA"/>
</dbReference>
<gene>
    <name evidence="1" type="ORF">BU24DRAFT_425209</name>
</gene>
<proteinExistence type="predicted"/>
<sequence>MLLLRTSGHFNDLSISTTIASGRFRASLSEVKIAGGDSLPGFWAGSEGAGQPTKLRMSQRVCLNRLPNSKRFPKSFSLTPTRPSS</sequence>
<reference evidence="1" key="1">
    <citation type="journal article" date="2020" name="Stud. Mycol.">
        <title>101 Dothideomycetes genomes: a test case for predicting lifestyles and emergence of pathogens.</title>
        <authorList>
            <person name="Haridas S."/>
            <person name="Albert R."/>
            <person name="Binder M."/>
            <person name="Bloem J."/>
            <person name="Labutti K."/>
            <person name="Salamov A."/>
            <person name="Andreopoulos B."/>
            <person name="Baker S."/>
            <person name="Barry K."/>
            <person name="Bills G."/>
            <person name="Bluhm B."/>
            <person name="Cannon C."/>
            <person name="Castanera R."/>
            <person name="Culley D."/>
            <person name="Daum C."/>
            <person name="Ezra D."/>
            <person name="Gonzalez J."/>
            <person name="Henrissat B."/>
            <person name="Kuo A."/>
            <person name="Liang C."/>
            <person name="Lipzen A."/>
            <person name="Lutzoni F."/>
            <person name="Magnuson J."/>
            <person name="Mondo S."/>
            <person name="Nolan M."/>
            <person name="Ohm R."/>
            <person name="Pangilinan J."/>
            <person name="Park H.-J."/>
            <person name="Ramirez L."/>
            <person name="Alfaro M."/>
            <person name="Sun H."/>
            <person name="Tritt A."/>
            <person name="Yoshinaga Y."/>
            <person name="Zwiers L.-H."/>
            <person name="Turgeon B."/>
            <person name="Goodwin S."/>
            <person name="Spatafora J."/>
            <person name="Crous P."/>
            <person name="Grigoriev I."/>
        </authorList>
    </citation>
    <scope>NUCLEOTIDE SEQUENCE</scope>
    <source>
        <strain evidence="1">CBS 175.79</strain>
    </source>
</reference>
<dbReference type="RefSeq" id="XP_033380910.1">
    <property type="nucleotide sequence ID" value="XM_033528687.1"/>
</dbReference>
<keyword evidence="2" id="KW-1185">Reference proteome</keyword>
<dbReference type="GeneID" id="54286084"/>
<accession>A0A6A5XIC1</accession>
<name>A0A6A5XIC1_9PLEO</name>
<evidence type="ECO:0000313" key="1">
    <source>
        <dbReference type="EMBL" id="KAF2012571.1"/>
    </source>
</evidence>